<protein>
    <submittedName>
        <fullName evidence="1">Uncharacterized protein</fullName>
    </submittedName>
</protein>
<evidence type="ECO:0000313" key="1">
    <source>
        <dbReference type="EMBL" id="KAI4813637.1"/>
    </source>
</evidence>
<evidence type="ECO:0000313" key="2">
    <source>
        <dbReference type="Proteomes" id="UP001057452"/>
    </source>
</evidence>
<sequence length="63" mass="6451">LYFASCAAGARSSTAAPVALTCLTAPSRLLWEKGGHASSRSSCERLRAQSVTALAAAVPCCRP</sequence>
<gene>
    <name evidence="1" type="ORF">KUCAC02_002871</name>
</gene>
<feature type="non-terminal residue" evidence="1">
    <location>
        <position position="1"/>
    </location>
</feature>
<accession>A0ACB9WIW8</accession>
<dbReference type="EMBL" id="CM043798">
    <property type="protein sequence ID" value="KAI4813637.1"/>
    <property type="molecule type" value="Genomic_DNA"/>
</dbReference>
<reference evidence="1" key="1">
    <citation type="submission" date="2022-05" db="EMBL/GenBank/DDBJ databases">
        <title>Chromosome-level genome of Chaenocephalus aceratus.</title>
        <authorList>
            <person name="Park H."/>
        </authorList>
    </citation>
    <scope>NUCLEOTIDE SEQUENCE</scope>
    <source>
        <strain evidence="1">KU_202001</strain>
    </source>
</reference>
<name>A0ACB9WIW8_CHAAC</name>
<comment type="caution">
    <text evidence="1">The sequence shown here is derived from an EMBL/GenBank/DDBJ whole genome shotgun (WGS) entry which is preliminary data.</text>
</comment>
<dbReference type="Proteomes" id="UP001057452">
    <property type="component" value="Chromosome 14"/>
</dbReference>
<organism evidence="1 2">
    <name type="scientific">Chaenocephalus aceratus</name>
    <name type="common">Blackfin icefish</name>
    <name type="synonym">Chaenichthys aceratus</name>
    <dbReference type="NCBI Taxonomy" id="36190"/>
    <lineage>
        <taxon>Eukaryota</taxon>
        <taxon>Metazoa</taxon>
        <taxon>Chordata</taxon>
        <taxon>Craniata</taxon>
        <taxon>Vertebrata</taxon>
        <taxon>Euteleostomi</taxon>
        <taxon>Actinopterygii</taxon>
        <taxon>Neopterygii</taxon>
        <taxon>Teleostei</taxon>
        <taxon>Neoteleostei</taxon>
        <taxon>Acanthomorphata</taxon>
        <taxon>Eupercaria</taxon>
        <taxon>Perciformes</taxon>
        <taxon>Notothenioidei</taxon>
        <taxon>Channichthyidae</taxon>
        <taxon>Chaenocephalus</taxon>
    </lineage>
</organism>
<feature type="non-terminal residue" evidence="1">
    <location>
        <position position="63"/>
    </location>
</feature>
<keyword evidence="2" id="KW-1185">Reference proteome</keyword>
<proteinExistence type="predicted"/>